<accession>A0AAN6UV73</accession>
<comment type="caution">
    <text evidence="2">The sequence shown here is derived from an EMBL/GenBank/DDBJ whole genome shotgun (WGS) entry which is preliminary data.</text>
</comment>
<keyword evidence="1" id="KW-0732">Signal</keyword>
<dbReference type="GeneID" id="87815226"/>
<keyword evidence="3" id="KW-1185">Reference proteome</keyword>
<reference evidence="2" key="2">
    <citation type="submission" date="2023-05" db="EMBL/GenBank/DDBJ databases">
        <authorList>
            <consortium name="Lawrence Berkeley National Laboratory"/>
            <person name="Steindorff A."/>
            <person name="Hensen N."/>
            <person name="Bonometti L."/>
            <person name="Westerberg I."/>
            <person name="Brannstrom I.O."/>
            <person name="Guillou S."/>
            <person name="Cros-Aarteil S."/>
            <person name="Calhoun S."/>
            <person name="Haridas S."/>
            <person name="Kuo A."/>
            <person name="Mondo S."/>
            <person name="Pangilinan J."/>
            <person name="Riley R."/>
            <person name="Labutti K."/>
            <person name="Andreopoulos B."/>
            <person name="Lipzen A."/>
            <person name="Chen C."/>
            <person name="Yanf M."/>
            <person name="Daum C."/>
            <person name="Ng V."/>
            <person name="Clum A."/>
            <person name="Ohm R."/>
            <person name="Martin F."/>
            <person name="Silar P."/>
            <person name="Natvig D."/>
            <person name="Lalanne C."/>
            <person name="Gautier V."/>
            <person name="Ament-Velasquez S.L."/>
            <person name="Kruys A."/>
            <person name="Hutchinson M.I."/>
            <person name="Powell A.J."/>
            <person name="Barry K."/>
            <person name="Miller A.N."/>
            <person name="Grigoriev I.V."/>
            <person name="Debuchy R."/>
            <person name="Gladieux P."/>
            <person name="Thoren M.H."/>
            <person name="Johannesson H."/>
        </authorList>
    </citation>
    <scope>NUCLEOTIDE SEQUENCE</scope>
    <source>
        <strain evidence="2">CBS 141.50</strain>
    </source>
</reference>
<evidence type="ECO:0000313" key="2">
    <source>
        <dbReference type="EMBL" id="KAK4139534.1"/>
    </source>
</evidence>
<name>A0AAN6UV73_9PEZI</name>
<dbReference type="AlphaFoldDB" id="A0AAN6UV73"/>
<feature type="chain" id="PRO_5042897360" evidence="1">
    <location>
        <begin position="21"/>
        <end position="146"/>
    </location>
</feature>
<reference evidence="2" key="1">
    <citation type="journal article" date="2023" name="Mol. Phylogenet. Evol.">
        <title>Genome-scale phylogeny and comparative genomics of the fungal order Sordariales.</title>
        <authorList>
            <person name="Hensen N."/>
            <person name="Bonometti L."/>
            <person name="Westerberg I."/>
            <person name="Brannstrom I.O."/>
            <person name="Guillou S."/>
            <person name="Cros-Aarteil S."/>
            <person name="Calhoun S."/>
            <person name="Haridas S."/>
            <person name="Kuo A."/>
            <person name="Mondo S."/>
            <person name="Pangilinan J."/>
            <person name="Riley R."/>
            <person name="LaButti K."/>
            <person name="Andreopoulos B."/>
            <person name="Lipzen A."/>
            <person name="Chen C."/>
            <person name="Yan M."/>
            <person name="Daum C."/>
            <person name="Ng V."/>
            <person name="Clum A."/>
            <person name="Steindorff A."/>
            <person name="Ohm R.A."/>
            <person name="Martin F."/>
            <person name="Silar P."/>
            <person name="Natvig D.O."/>
            <person name="Lalanne C."/>
            <person name="Gautier V."/>
            <person name="Ament-Velasquez S.L."/>
            <person name="Kruys A."/>
            <person name="Hutchinson M.I."/>
            <person name="Powell A.J."/>
            <person name="Barry K."/>
            <person name="Miller A.N."/>
            <person name="Grigoriev I.V."/>
            <person name="Debuchy R."/>
            <person name="Gladieux P."/>
            <person name="Hiltunen Thoren M."/>
            <person name="Johannesson H."/>
        </authorList>
    </citation>
    <scope>NUCLEOTIDE SEQUENCE</scope>
    <source>
        <strain evidence="2">CBS 141.50</strain>
    </source>
</reference>
<proteinExistence type="predicted"/>
<dbReference type="RefSeq" id="XP_062632905.1">
    <property type="nucleotide sequence ID" value="XM_062778613.1"/>
</dbReference>
<sequence length="146" mass="14582">MRSFAVTVLTLLGAASLATAAAVSPLSARQEGSRPCGFKIAPCDAGQVCEQVDPECARGDTCEGICVAAPSCGGITATVCENKEHVCVDDPSDDCDPANGGADCSGICVKPVTCGGFAALECPFAGQKCVDDPTDICTADCAGICV</sequence>
<organism evidence="2 3">
    <name type="scientific">Dichotomopilus funicola</name>
    <dbReference type="NCBI Taxonomy" id="1934379"/>
    <lineage>
        <taxon>Eukaryota</taxon>
        <taxon>Fungi</taxon>
        <taxon>Dikarya</taxon>
        <taxon>Ascomycota</taxon>
        <taxon>Pezizomycotina</taxon>
        <taxon>Sordariomycetes</taxon>
        <taxon>Sordariomycetidae</taxon>
        <taxon>Sordariales</taxon>
        <taxon>Chaetomiaceae</taxon>
        <taxon>Dichotomopilus</taxon>
    </lineage>
</organism>
<evidence type="ECO:0000256" key="1">
    <source>
        <dbReference type="SAM" id="SignalP"/>
    </source>
</evidence>
<gene>
    <name evidence="2" type="ORF">C8A04DRAFT_15769</name>
</gene>
<dbReference type="EMBL" id="MU853659">
    <property type="protein sequence ID" value="KAK4139534.1"/>
    <property type="molecule type" value="Genomic_DNA"/>
</dbReference>
<feature type="signal peptide" evidence="1">
    <location>
        <begin position="1"/>
        <end position="20"/>
    </location>
</feature>
<protein>
    <submittedName>
        <fullName evidence="2">Uncharacterized protein</fullName>
    </submittedName>
</protein>
<dbReference type="Proteomes" id="UP001302676">
    <property type="component" value="Unassembled WGS sequence"/>
</dbReference>
<evidence type="ECO:0000313" key="3">
    <source>
        <dbReference type="Proteomes" id="UP001302676"/>
    </source>
</evidence>